<sequence length="132" mass="14437">MATTTRETVERFYADLFNGRDFDLIDELLTPDAVNHGPSDESAREAVLGAGEIVRTSFSDAVLHVDDILVDGDKAAVRWTMTGTHDGDFLGRPATGKAIRLRATVVFGLREGRIAELWPVLDFHGLLQQVAA</sequence>
<dbReference type="Proteomes" id="UP001330812">
    <property type="component" value="Chromosome"/>
</dbReference>
<dbReference type="InterPro" id="IPR032710">
    <property type="entry name" value="NTF2-like_dom_sf"/>
</dbReference>
<dbReference type="Gene3D" id="3.10.450.50">
    <property type="match status" value="1"/>
</dbReference>
<protein>
    <submittedName>
        <fullName evidence="1">Ester cyclase</fullName>
    </submittedName>
</protein>
<dbReference type="Pfam" id="PF07366">
    <property type="entry name" value="SnoaL"/>
    <property type="match status" value="1"/>
</dbReference>
<evidence type="ECO:0000313" key="2">
    <source>
        <dbReference type="Proteomes" id="UP001330812"/>
    </source>
</evidence>
<dbReference type="EMBL" id="CP142149">
    <property type="protein sequence ID" value="WSE29987.1"/>
    <property type="molecule type" value="Genomic_DNA"/>
</dbReference>
<evidence type="ECO:0000313" key="1">
    <source>
        <dbReference type="EMBL" id="WSE29987.1"/>
    </source>
</evidence>
<dbReference type="RefSeq" id="WP_326568944.1">
    <property type="nucleotide sequence ID" value="NZ_CP142149.1"/>
</dbReference>
<keyword evidence="2" id="KW-1185">Reference proteome</keyword>
<dbReference type="PANTHER" id="PTHR38436">
    <property type="entry name" value="POLYKETIDE CYCLASE SNOAL-LIKE DOMAIN"/>
    <property type="match status" value="1"/>
</dbReference>
<name>A0ABZ1I828_9PSEU</name>
<dbReference type="InterPro" id="IPR009959">
    <property type="entry name" value="Cyclase_SnoaL-like"/>
</dbReference>
<dbReference type="PANTHER" id="PTHR38436:SF1">
    <property type="entry name" value="ESTER CYCLASE"/>
    <property type="match status" value="1"/>
</dbReference>
<proteinExistence type="predicted"/>
<reference evidence="1 2" key="1">
    <citation type="journal article" date="2015" name="Int. J. Syst. Evol. Microbiol.">
        <title>Amycolatopsis rhabdoformis sp. nov., an actinomycete isolated from a tropical forest soil.</title>
        <authorList>
            <person name="Souza W.R."/>
            <person name="Silva R.E."/>
            <person name="Goodfellow M."/>
            <person name="Busarakam K."/>
            <person name="Figueiro F.S."/>
            <person name="Ferreira D."/>
            <person name="Rodrigues-Filho E."/>
            <person name="Moraes L.A.B."/>
            <person name="Zucchi T.D."/>
        </authorList>
    </citation>
    <scope>NUCLEOTIDE SEQUENCE [LARGE SCALE GENOMIC DNA]</scope>
    <source>
        <strain evidence="1 2">NCIMB 14900</strain>
    </source>
</reference>
<accession>A0ABZ1I828</accession>
<organism evidence="1 2">
    <name type="scientific">Amycolatopsis rhabdoformis</name>
    <dbReference type="NCBI Taxonomy" id="1448059"/>
    <lineage>
        <taxon>Bacteria</taxon>
        <taxon>Bacillati</taxon>
        <taxon>Actinomycetota</taxon>
        <taxon>Actinomycetes</taxon>
        <taxon>Pseudonocardiales</taxon>
        <taxon>Pseudonocardiaceae</taxon>
        <taxon>Amycolatopsis</taxon>
    </lineage>
</organism>
<gene>
    <name evidence="1" type="ORF">VSH64_45570</name>
</gene>
<dbReference type="SUPFAM" id="SSF54427">
    <property type="entry name" value="NTF2-like"/>
    <property type="match status" value="1"/>
</dbReference>